<evidence type="ECO:0000259" key="1">
    <source>
        <dbReference type="Pfam" id="PF00534"/>
    </source>
</evidence>
<organism evidence="3 4">
    <name type="scientific">Paludisphaera borealis</name>
    <dbReference type="NCBI Taxonomy" id="1387353"/>
    <lineage>
        <taxon>Bacteria</taxon>
        <taxon>Pseudomonadati</taxon>
        <taxon>Planctomycetota</taxon>
        <taxon>Planctomycetia</taxon>
        <taxon>Isosphaerales</taxon>
        <taxon>Isosphaeraceae</taxon>
        <taxon>Paludisphaera</taxon>
    </lineage>
</organism>
<evidence type="ECO:0000313" key="4">
    <source>
        <dbReference type="Proteomes" id="UP000186309"/>
    </source>
</evidence>
<dbReference type="PANTHER" id="PTHR12526">
    <property type="entry name" value="GLYCOSYLTRANSFERASE"/>
    <property type="match status" value="1"/>
</dbReference>
<name>A0A1U7CW59_9BACT</name>
<accession>A0A1U7CW59</accession>
<dbReference type="OrthoDB" id="9806653at2"/>
<dbReference type="Proteomes" id="UP000186309">
    <property type="component" value="Chromosome"/>
</dbReference>
<gene>
    <name evidence="3" type="ORF">BSF38_04753</name>
</gene>
<dbReference type="STRING" id="1387353.BSF38_04753"/>
<dbReference type="Pfam" id="PF00534">
    <property type="entry name" value="Glycos_transf_1"/>
    <property type="match status" value="1"/>
</dbReference>
<dbReference type="KEGG" id="pbor:BSF38_04753"/>
<dbReference type="SUPFAM" id="SSF53756">
    <property type="entry name" value="UDP-Glycosyltransferase/glycogen phosphorylase"/>
    <property type="match status" value="1"/>
</dbReference>
<proteinExistence type="predicted"/>
<dbReference type="Pfam" id="PF13579">
    <property type="entry name" value="Glyco_trans_4_4"/>
    <property type="match status" value="1"/>
</dbReference>
<dbReference type="InterPro" id="IPR028098">
    <property type="entry name" value="Glyco_trans_4-like_N"/>
</dbReference>
<keyword evidence="4" id="KW-1185">Reference proteome</keyword>
<feature type="domain" description="Glycosyl transferase family 1" evidence="1">
    <location>
        <begin position="192"/>
        <end position="359"/>
    </location>
</feature>
<evidence type="ECO:0000259" key="2">
    <source>
        <dbReference type="Pfam" id="PF13579"/>
    </source>
</evidence>
<dbReference type="PANTHER" id="PTHR12526:SF630">
    <property type="entry name" value="GLYCOSYLTRANSFERASE"/>
    <property type="match status" value="1"/>
</dbReference>
<evidence type="ECO:0000313" key="3">
    <source>
        <dbReference type="EMBL" id="APW63190.1"/>
    </source>
</evidence>
<sequence>MKIVHVITRLIVGGAQENTLLTVEGLHHHHRDDVTLITGPAEGPEGDLFRRAEELGLKVEVMPELVRAVRPATDWKAYRKLRAAFRRLKPDVVHTHSSKAGIVGRAAAWHENVPAVVHTIHGLPFGPFESSARNRLYIALERWAARRCHAIVSVCDAMTRQALDAGVGRPEQYSTVYSGMDTEAFLHPRRPRDEVRRELGLAADDVAFATVARLFQLKGHDDVVAVAPEILKADPRVRFVWIGDGILRDKLIADLETRGVRDAFILTGLVAPDRIPELLSAVDGVIHPSLREGLARVLPQSLLVGRPVISYDVDGAREVVLPETGILLAPRDLPGLTAAVLRLAADPSLRDAMGCEGRRRFADQFRHETMTSQLRSLYERLLVAAGAGR</sequence>
<reference evidence="4" key="1">
    <citation type="submission" date="2016-12" db="EMBL/GenBank/DDBJ databases">
        <title>Comparative genomics of four Isosphaeraceae planctomycetes: a common pool of plasmids and glycoside hydrolase genes.</title>
        <authorList>
            <person name="Ivanova A."/>
        </authorList>
    </citation>
    <scope>NUCLEOTIDE SEQUENCE [LARGE SCALE GENOMIC DNA]</scope>
    <source>
        <strain evidence="4">PX4</strain>
    </source>
</reference>
<dbReference type="AlphaFoldDB" id="A0A1U7CW59"/>
<dbReference type="Gene3D" id="3.40.50.2000">
    <property type="entry name" value="Glycogen Phosphorylase B"/>
    <property type="match status" value="2"/>
</dbReference>
<feature type="domain" description="Glycosyltransferase subfamily 4-like N-terminal" evidence="2">
    <location>
        <begin position="13"/>
        <end position="173"/>
    </location>
</feature>
<dbReference type="GO" id="GO:0016757">
    <property type="term" value="F:glycosyltransferase activity"/>
    <property type="evidence" value="ECO:0007669"/>
    <property type="project" value="InterPro"/>
</dbReference>
<dbReference type="EMBL" id="CP019082">
    <property type="protein sequence ID" value="APW63190.1"/>
    <property type="molecule type" value="Genomic_DNA"/>
</dbReference>
<keyword evidence="3" id="KW-0808">Transferase</keyword>
<dbReference type="RefSeq" id="WP_076349576.1">
    <property type="nucleotide sequence ID" value="NZ_CP019082.1"/>
</dbReference>
<dbReference type="CDD" id="cd03808">
    <property type="entry name" value="GT4_CapM-like"/>
    <property type="match status" value="1"/>
</dbReference>
<dbReference type="InterPro" id="IPR001296">
    <property type="entry name" value="Glyco_trans_1"/>
</dbReference>
<protein>
    <submittedName>
        <fullName evidence="3">GT4 family glycosyltransferase</fullName>
    </submittedName>
</protein>